<name>D4L1X3_9FIRM</name>
<dbReference type="AlphaFoldDB" id="D4L1X3"/>
<organism evidence="1 2">
    <name type="scientific">Roseburia intestinalis XB6B4</name>
    <dbReference type="NCBI Taxonomy" id="718255"/>
    <lineage>
        <taxon>Bacteria</taxon>
        <taxon>Bacillati</taxon>
        <taxon>Bacillota</taxon>
        <taxon>Clostridia</taxon>
        <taxon>Lachnospirales</taxon>
        <taxon>Lachnospiraceae</taxon>
        <taxon>Roseburia</taxon>
    </lineage>
</organism>
<accession>D4L1X3</accession>
<evidence type="ECO:0000313" key="1">
    <source>
        <dbReference type="EMBL" id="CBL13613.1"/>
    </source>
</evidence>
<dbReference type="Pfam" id="PF19552">
    <property type="entry name" value="DUF6075"/>
    <property type="match status" value="1"/>
</dbReference>
<protein>
    <submittedName>
        <fullName evidence="1">Uncharacterized protein</fullName>
    </submittedName>
</protein>
<dbReference type="InterPro" id="IPR045721">
    <property type="entry name" value="DUF6075"/>
</dbReference>
<dbReference type="EMBL" id="FP929050">
    <property type="protein sequence ID" value="CBL13613.1"/>
    <property type="molecule type" value="Genomic_DNA"/>
</dbReference>
<dbReference type="KEGG" id="rix:RO1_33000"/>
<reference evidence="1 2" key="1">
    <citation type="submission" date="2010-03" db="EMBL/GenBank/DDBJ databases">
        <title>The genome sequence of Roseburia intestinalis XB6B4.</title>
        <authorList>
            <consortium name="metaHIT consortium -- http://www.metahit.eu/"/>
            <person name="Pajon A."/>
            <person name="Turner K."/>
            <person name="Parkhill J."/>
            <person name="Bernalier A."/>
        </authorList>
    </citation>
    <scope>NUCLEOTIDE SEQUENCE [LARGE SCALE GENOMIC DNA]</scope>
    <source>
        <strain evidence="1 2">XB6B4</strain>
    </source>
</reference>
<sequence>MEEVSMNSTALGAEKENINFISEAHEKFYYEKIQKVREADVYHKALCYCIGMNEDTRRNVDRIYNFKTGCVKPECLHEGWQTSGSAKVVRMAFNLYCNGTPSVDDEQDTEEQVDECRRYSVEDLFYCCYAPYFWQAIQIRYPEYATYNKNLYAMFGGND</sequence>
<evidence type="ECO:0000313" key="2">
    <source>
        <dbReference type="Proteomes" id="UP000008953"/>
    </source>
</evidence>
<reference evidence="1 2" key="2">
    <citation type="submission" date="2010-03" db="EMBL/GenBank/DDBJ databases">
        <authorList>
            <person name="Pajon A."/>
        </authorList>
    </citation>
    <scope>NUCLEOTIDE SEQUENCE [LARGE SCALE GENOMIC DNA]</scope>
    <source>
        <strain evidence="1 2">XB6B4</strain>
    </source>
</reference>
<proteinExistence type="predicted"/>
<dbReference type="HOGENOM" id="CLU_124970_0_0_9"/>
<dbReference type="Proteomes" id="UP000008953">
    <property type="component" value="Chromosome"/>
</dbReference>
<gene>
    <name evidence="1" type="ORF">RO1_33000</name>
</gene>
<dbReference type="PATRIC" id="fig|718255.3.peg.612"/>